<dbReference type="AlphaFoldDB" id="A0A0L7L5U2"/>
<feature type="compositionally biased region" description="Low complexity" evidence="1">
    <location>
        <begin position="11"/>
        <end position="22"/>
    </location>
</feature>
<accession>A0A0L7L5U2</accession>
<gene>
    <name evidence="2" type="ORF">OBRU01_14670</name>
</gene>
<dbReference type="Proteomes" id="UP000037510">
    <property type="component" value="Unassembled WGS sequence"/>
</dbReference>
<evidence type="ECO:0000313" key="2">
    <source>
        <dbReference type="EMBL" id="KOB70827.1"/>
    </source>
</evidence>
<sequence>MEILKSDVSKLKSISSSPPTTSGTLETMMSEIRERQERSKNIIIMGVSEPLSDNIDERKSLDRKEVLKITGILNPDCLEPTYIVRIGKFNSNKHRPIKVCYGAQDTVKSLLRNKSNIKLDGLKVFSDQTPQQQMYMKHLKEQLKQRSDDGDRDLTINYIKGVPKIIKILPKH</sequence>
<feature type="region of interest" description="Disordered" evidence="1">
    <location>
        <begin position="1"/>
        <end position="24"/>
    </location>
</feature>
<name>A0A0L7L5U2_OPEBR</name>
<keyword evidence="3" id="KW-1185">Reference proteome</keyword>
<evidence type="ECO:0000256" key="1">
    <source>
        <dbReference type="SAM" id="MobiDB-lite"/>
    </source>
</evidence>
<protein>
    <recommendedName>
        <fullName evidence="4">Endonuclease-reverse transcriptase</fullName>
    </recommendedName>
</protein>
<dbReference type="EMBL" id="JTDY01002733">
    <property type="protein sequence ID" value="KOB70827.1"/>
    <property type="molecule type" value="Genomic_DNA"/>
</dbReference>
<organism evidence="2 3">
    <name type="scientific">Operophtera brumata</name>
    <name type="common">Winter moth</name>
    <name type="synonym">Phalaena brumata</name>
    <dbReference type="NCBI Taxonomy" id="104452"/>
    <lineage>
        <taxon>Eukaryota</taxon>
        <taxon>Metazoa</taxon>
        <taxon>Ecdysozoa</taxon>
        <taxon>Arthropoda</taxon>
        <taxon>Hexapoda</taxon>
        <taxon>Insecta</taxon>
        <taxon>Pterygota</taxon>
        <taxon>Neoptera</taxon>
        <taxon>Endopterygota</taxon>
        <taxon>Lepidoptera</taxon>
        <taxon>Glossata</taxon>
        <taxon>Ditrysia</taxon>
        <taxon>Geometroidea</taxon>
        <taxon>Geometridae</taxon>
        <taxon>Larentiinae</taxon>
        <taxon>Operophtera</taxon>
    </lineage>
</organism>
<evidence type="ECO:0008006" key="4">
    <source>
        <dbReference type="Google" id="ProtNLM"/>
    </source>
</evidence>
<proteinExistence type="predicted"/>
<comment type="caution">
    <text evidence="2">The sequence shown here is derived from an EMBL/GenBank/DDBJ whole genome shotgun (WGS) entry which is preliminary data.</text>
</comment>
<feature type="compositionally biased region" description="Basic and acidic residues" evidence="1">
    <location>
        <begin position="1"/>
        <end position="10"/>
    </location>
</feature>
<reference evidence="2 3" key="1">
    <citation type="journal article" date="2015" name="Genome Biol. Evol.">
        <title>The genome of winter moth (Operophtera brumata) provides a genomic perspective on sexual dimorphism and phenology.</title>
        <authorList>
            <person name="Derks M.F."/>
            <person name="Smit S."/>
            <person name="Salis L."/>
            <person name="Schijlen E."/>
            <person name="Bossers A."/>
            <person name="Mateman C."/>
            <person name="Pijl A.S."/>
            <person name="de Ridder D."/>
            <person name="Groenen M.A."/>
            <person name="Visser M.E."/>
            <person name="Megens H.J."/>
        </authorList>
    </citation>
    <scope>NUCLEOTIDE SEQUENCE [LARGE SCALE GENOMIC DNA]</scope>
    <source>
        <strain evidence="2">WM2013NL</strain>
        <tissue evidence="2">Head and thorax</tissue>
    </source>
</reference>
<evidence type="ECO:0000313" key="3">
    <source>
        <dbReference type="Proteomes" id="UP000037510"/>
    </source>
</evidence>